<evidence type="ECO:0000313" key="3">
    <source>
        <dbReference type="Proteomes" id="UP001370490"/>
    </source>
</evidence>
<organism evidence="2 3">
    <name type="scientific">Dillenia turbinata</name>
    <dbReference type="NCBI Taxonomy" id="194707"/>
    <lineage>
        <taxon>Eukaryota</taxon>
        <taxon>Viridiplantae</taxon>
        <taxon>Streptophyta</taxon>
        <taxon>Embryophyta</taxon>
        <taxon>Tracheophyta</taxon>
        <taxon>Spermatophyta</taxon>
        <taxon>Magnoliopsida</taxon>
        <taxon>eudicotyledons</taxon>
        <taxon>Gunneridae</taxon>
        <taxon>Pentapetalae</taxon>
        <taxon>Dilleniales</taxon>
        <taxon>Dilleniaceae</taxon>
        <taxon>Dillenia</taxon>
    </lineage>
</organism>
<evidence type="ECO:0000256" key="1">
    <source>
        <dbReference type="SAM" id="MobiDB-lite"/>
    </source>
</evidence>
<reference evidence="2 3" key="1">
    <citation type="submission" date="2023-12" db="EMBL/GenBank/DDBJ databases">
        <title>A high-quality genome assembly for Dillenia turbinata (Dilleniales).</title>
        <authorList>
            <person name="Chanderbali A."/>
        </authorList>
    </citation>
    <scope>NUCLEOTIDE SEQUENCE [LARGE SCALE GENOMIC DNA]</scope>
    <source>
        <strain evidence="2">LSX21</strain>
        <tissue evidence="2">Leaf</tissue>
    </source>
</reference>
<evidence type="ECO:0000313" key="2">
    <source>
        <dbReference type="EMBL" id="KAK6944142.1"/>
    </source>
</evidence>
<gene>
    <name evidence="2" type="ORF">RJ641_025244</name>
</gene>
<proteinExistence type="predicted"/>
<feature type="compositionally biased region" description="Polar residues" evidence="1">
    <location>
        <begin position="1"/>
        <end position="13"/>
    </location>
</feature>
<protein>
    <submittedName>
        <fullName evidence="2">Uncharacterized protein</fullName>
    </submittedName>
</protein>
<accession>A0AAN8WDX5</accession>
<feature type="region of interest" description="Disordered" evidence="1">
    <location>
        <begin position="1"/>
        <end position="33"/>
    </location>
</feature>
<sequence length="110" mass="12290">MESGKAQDTNQKLTRPESSDRPTDSDSGNRDISGLTRDAIWDWNWEGIDCPLNSRASTNWIDLTLNTSVGGLHYHGGSDIRLLEDAPNPEIFVMESWSGLRLLIYRVSPA</sequence>
<dbReference type="EMBL" id="JBAMMX010000003">
    <property type="protein sequence ID" value="KAK6944142.1"/>
    <property type="molecule type" value="Genomic_DNA"/>
</dbReference>
<dbReference type="Proteomes" id="UP001370490">
    <property type="component" value="Unassembled WGS sequence"/>
</dbReference>
<feature type="compositionally biased region" description="Basic and acidic residues" evidence="1">
    <location>
        <begin position="14"/>
        <end position="29"/>
    </location>
</feature>
<comment type="caution">
    <text evidence="2">The sequence shown here is derived from an EMBL/GenBank/DDBJ whole genome shotgun (WGS) entry which is preliminary data.</text>
</comment>
<keyword evidence="3" id="KW-1185">Reference proteome</keyword>
<name>A0AAN8WDX5_9MAGN</name>
<dbReference type="AlphaFoldDB" id="A0AAN8WDX5"/>